<feature type="transmembrane region" description="Helical" evidence="2">
    <location>
        <begin position="162"/>
        <end position="180"/>
    </location>
</feature>
<keyword evidence="2" id="KW-1133">Transmembrane helix</keyword>
<keyword evidence="2" id="KW-0812">Transmembrane</keyword>
<feature type="compositionally biased region" description="Low complexity" evidence="1">
    <location>
        <begin position="319"/>
        <end position="328"/>
    </location>
</feature>
<organism evidence="3 4">
    <name type="scientific">Brachionus plicatilis</name>
    <name type="common">Marine rotifer</name>
    <name type="synonym">Brachionus muelleri</name>
    <dbReference type="NCBI Taxonomy" id="10195"/>
    <lineage>
        <taxon>Eukaryota</taxon>
        <taxon>Metazoa</taxon>
        <taxon>Spiralia</taxon>
        <taxon>Gnathifera</taxon>
        <taxon>Rotifera</taxon>
        <taxon>Eurotatoria</taxon>
        <taxon>Monogononta</taxon>
        <taxon>Pseudotrocha</taxon>
        <taxon>Ploima</taxon>
        <taxon>Brachionidae</taxon>
        <taxon>Brachionus</taxon>
    </lineage>
</organism>
<evidence type="ECO:0000313" key="3">
    <source>
        <dbReference type="EMBL" id="RNA20937.1"/>
    </source>
</evidence>
<dbReference type="OrthoDB" id="6510177at2759"/>
<dbReference type="GO" id="GO:0042632">
    <property type="term" value="P:cholesterol homeostasis"/>
    <property type="evidence" value="ECO:0007669"/>
    <property type="project" value="TreeGrafter"/>
</dbReference>
<dbReference type="PANTHER" id="PTHR45727:SF2">
    <property type="entry name" value="NPC INTRACELLULAR CHOLESTEROL TRANSPORTER 1"/>
    <property type="match status" value="1"/>
</dbReference>
<evidence type="ECO:0000313" key="4">
    <source>
        <dbReference type="Proteomes" id="UP000276133"/>
    </source>
</evidence>
<dbReference type="SUPFAM" id="SSF82866">
    <property type="entry name" value="Multidrug efflux transporter AcrB transmembrane domain"/>
    <property type="match status" value="1"/>
</dbReference>
<dbReference type="PANTHER" id="PTHR45727">
    <property type="entry name" value="NPC INTRACELLULAR CHOLESTEROL TRANSPORTER 1"/>
    <property type="match status" value="1"/>
</dbReference>
<keyword evidence="4" id="KW-1185">Reference proteome</keyword>
<sequence>MAYHKVLTTSEDFINAMRSAHKISDAISQMLNNGTDTSPRYEVFPYSIFYVFYEQYLTIWQDATMQLILTLFAIFLCTFILLSFDLFTALIVTVLIAIIIIDMVGIMYLWNIELNAISLVNLVIAIGISVEFCSHIARAFAISDANSRKERASEALSKMGPPVFSGVLQSIVGISVLAFAHSQLFQVFYFRMYISILLLGLTHGLIFLPVLLTYIGRSSNHLAVYRARTNFEIKFSNRSELNSSQVQLKKGDSESSDQTKSSFNHQVPSNSPNCAPNQIDYEDEFDEFQINNQFLRQPEKLNVKNSDRDSPVSRDCLLNNENESNNSEEIAEEQTLKIAVAQRAVSLSIPTRKKKTENDETFLTKSLSSKIKLNNNRAKSNSESLNI</sequence>
<feature type="region of interest" description="Disordered" evidence="1">
    <location>
        <begin position="244"/>
        <end position="278"/>
    </location>
</feature>
<dbReference type="AlphaFoldDB" id="A0A3M7RBP4"/>
<gene>
    <name evidence="3" type="ORF">BpHYR1_015167</name>
</gene>
<feature type="transmembrane region" description="Helical" evidence="2">
    <location>
        <begin position="192"/>
        <end position="216"/>
    </location>
</feature>
<dbReference type="EMBL" id="REGN01003757">
    <property type="protein sequence ID" value="RNA20937.1"/>
    <property type="molecule type" value="Genomic_DNA"/>
</dbReference>
<dbReference type="GO" id="GO:0015485">
    <property type="term" value="F:cholesterol binding"/>
    <property type="evidence" value="ECO:0007669"/>
    <property type="project" value="TreeGrafter"/>
</dbReference>
<dbReference type="GO" id="GO:0015918">
    <property type="term" value="P:sterol transport"/>
    <property type="evidence" value="ECO:0007669"/>
    <property type="project" value="TreeGrafter"/>
</dbReference>
<evidence type="ECO:0000256" key="1">
    <source>
        <dbReference type="SAM" id="MobiDB-lite"/>
    </source>
</evidence>
<dbReference type="Proteomes" id="UP000276133">
    <property type="component" value="Unassembled WGS sequence"/>
</dbReference>
<reference evidence="3 4" key="1">
    <citation type="journal article" date="2018" name="Sci. Rep.">
        <title>Genomic signatures of local adaptation to the degree of environmental predictability in rotifers.</title>
        <authorList>
            <person name="Franch-Gras L."/>
            <person name="Hahn C."/>
            <person name="Garcia-Roger E.M."/>
            <person name="Carmona M.J."/>
            <person name="Serra M."/>
            <person name="Gomez A."/>
        </authorList>
    </citation>
    <scope>NUCLEOTIDE SEQUENCE [LARGE SCALE GENOMIC DNA]</scope>
    <source>
        <strain evidence="3">HYR1</strain>
    </source>
</reference>
<name>A0A3M7RBP4_BRAPC</name>
<dbReference type="GO" id="GO:0005886">
    <property type="term" value="C:plasma membrane"/>
    <property type="evidence" value="ECO:0007669"/>
    <property type="project" value="TreeGrafter"/>
</dbReference>
<dbReference type="Gene3D" id="1.20.1640.10">
    <property type="entry name" value="Multidrug efflux transporter AcrB transmembrane domain"/>
    <property type="match status" value="1"/>
</dbReference>
<feature type="transmembrane region" description="Helical" evidence="2">
    <location>
        <begin position="89"/>
        <end position="110"/>
    </location>
</feature>
<keyword evidence="2" id="KW-0472">Membrane</keyword>
<dbReference type="STRING" id="10195.A0A3M7RBP4"/>
<protein>
    <submittedName>
        <fullName evidence="3">Niemann-Pick C1</fullName>
    </submittedName>
</protein>
<feature type="transmembrane region" description="Helical" evidence="2">
    <location>
        <begin position="116"/>
        <end position="141"/>
    </location>
</feature>
<proteinExistence type="predicted"/>
<feature type="region of interest" description="Disordered" evidence="1">
    <location>
        <begin position="299"/>
        <end position="329"/>
    </location>
</feature>
<comment type="caution">
    <text evidence="3">The sequence shown here is derived from an EMBL/GenBank/DDBJ whole genome shotgun (WGS) entry which is preliminary data.</text>
</comment>
<feature type="transmembrane region" description="Helical" evidence="2">
    <location>
        <begin position="63"/>
        <end position="82"/>
    </location>
</feature>
<evidence type="ECO:0000256" key="2">
    <source>
        <dbReference type="SAM" id="Phobius"/>
    </source>
</evidence>
<feature type="compositionally biased region" description="Basic and acidic residues" evidence="1">
    <location>
        <begin position="299"/>
        <end position="312"/>
    </location>
</feature>
<feature type="compositionally biased region" description="Polar residues" evidence="1">
    <location>
        <begin position="256"/>
        <end position="276"/>
    </location>
</feature>
<dbReference type="GO" id="GO:0030299">
    <property type="term" value="P:intestinal cholesterol absorption"/>
    <property type="evidence" value="ECO:0007669"/>
    <property type="project" value="TreeGrafter"/>
</dbReference>
<accession>A0A3M7RBP4</accession>